<sequence length="178" mass="20135">MLLTLIYITFVFTTLTNAEKTSKVHLQAMSSAEIDNLEVHNQGRNPFEPSHDRMFDDVVKGTLSHRPLPIPPSVLTDEERDLENMLNLKEIRFMTDETTTTTEVSPKKIVESDEVKPRQIREIDNGTLSDDKQGGRPLILKSTDNEEETDTAPPEVVDPSILIKAEEDFLKQLSQAKC</sequence>
<feature type="chain" id="PRO_5037771428" evidence="2">
    <location>
        <begin position="19"/>
        <end position="178"/>
    </location>
</feature>
<keyword evidence="3" id="KW-1185">Reference proteome</keyword>
<evidence type="ECO:0000256" key="1">
    <source>
        <dbReference type="SAM" id="MobiDB-lite"/>
    </source>
</evidence>
<proteinExistence type="predicted"/>
<accession>A0A915DTH4</accession>
<organism evidence="3 4">
    <name type="scientific">Ditylenchus dipsaci</name>
    <dbReference type="NCBI Taxonomy" id="166011"/>
    <lineage>
        <taxon>Eukaryota</taxon>
        <taxon>Metazoa</taxon>
        <taxon>Ecdysozoa</taxon>
        <taxon>Nematoda</taxon>
        <taxon>Chromadorea</taxon>
        <taxon>Rhabditida</taxon>
        <taxon>Tylenchina</taxon>
        <taxon>Tylenchomorpha</taxon>
        <taxon>Sphaerularioidea</taxon>
        <taxon>Anguinidae</taxon>
        <taxon>Anguininae</taxon>
        <taxon>Ditylenchus</taxon>
    </lineage>
</organism>
<evidence type="ECO:0000256" key="2">
    <source>
        <dbReference type="SAM" id="SignalP"/>
    </source>
</evidence>
<feature type="compositionally biased region" description="Basic and acidic residues" evidence="1">
    <location>
        <begin position="111"/>
        <end position="134"/>
    </location>
</feature>
<dbReference type="Proteomes" id="UP000887574">
    <property type="component" value="Unplaced"/>
</dbReference>
<evidence type="ECO:0000313" key="4">
    <source>
        <dbReference type="WBParaSite" id="jg22669.1"/>
    </source>
</evidence>
<evidence type="ECO:0000313" key="3">
    <source>
        <dbReference type="Proteomes" id="UP000887574"/>
    </source>
</evidence>
<dbReference type="WBParaSite" id="jg22669.1">
    <property type="protein sequence ID" value="jg22669.1"/>
    <property type="gene ID" value="jg22669"/>
</dbReference>
<dbReference type="AlphaFoldDB" id="A0A915DTH4"/>
<keyword evidence="2" id="KW-0732">Signal</keyword>
<feature type="signal peptide" evidence="2">
    <location>
        <begin position="1"/>
        <end position="18"/>
    </location>
</feature>
<protein>
    <submittedName>
        <fullName evidence="4">Uncharacterized protein</fullName>
    </submittedName>
</protein>
<feature type="region of interest" description="Disordered" evidence="1">
    <location>
        <begin position="111"/>
        <end position="160"/>
    </location>
</feature>
<name>A0A915DTH4_9BILA</name>
<reference evidence="4" key="1">
    <citation type="submission" date="2022-11" db="UniProtKB">
        <authorList>
            <consortium name="WormBaseParasite"/>
        </authorList>
    </citation>
    <scope>IDENTIFICATION</scope>
</reference>